<gene>
    <name evidence="4" type="ORF">BLNAU_16661</name>
</gene>
<dbReference type="InterPro" id="IPR023796">
    <property type="entry name" value="Serpin_dom"/>
</dbReference>
<evidence type="ECO:0000313" key="5">
    <source>
        <dbReference type="Proteomes" id="UP001281761"/>
    </source>
</evidence>
<dbReference type="SMART" id="SM00093">
    <property type="entry name" value="SERPIN"/>
    <property type="match status" value="1"/>
</dbReference>
<reference evidence="4 5" key="1">
    <citation type="journal article" date="2022" name="bioRxiv">
        <title>Genomics of Preaxostyla Flagellates Illuminates Evolutionary Transitions and the Path Towards Mitochondrial Loss.</title>
        <authorList>
            <person name="Novak L.V.F."/>
            <person name="Treitli S.C."/>
            <person name="Pyrih J."/>
            <person name="Halakuc P."/>
            <person name="Pipaliya S.V."/>
            <person name="Vacek V."/>
            <person name="Brzon O."/>
            <person name="Soukal P."/>
            <person name="Eme L."/>
            <person name="Dacks J.B."/>
            <person name="Karnkowska A."/>
            <person name="Elias M."/>
            <person name="Hampl V."/>
        </authorList>
    </citation>
    <scope>NUCLEOTIDE SEQUENCE [LARGE SCALE GENOMIC DNA]</scope>
    <source>
        <strain evidence="4">NAU3</strain>
        <tissue evidence="4">Gut</tissue>
    </source>
</reference>
<proteinExistence type="inferred from homology"/>
<keyword evidence="4" id="KW-0646">Protease inhibitor</keyword>
<protein>
    <submittedName>
        <fullName evidence="4">Serine protease inhibitor 42Dd</fullName>
    </submittedName>
</protein>
<evidence type="ECO:0000256" key="2">
    <source>
        <dbReference type="RuleBase" id="RU000411"/>
    </source>
</evidence>
<dbReference type="GO" id="GO:0004867">
    <property type="term" value="F:serine-type endopeptidase inhibitor activity"/>
    <property type="evidence" value="ECO:0007669"/>
    <property type="project" value="UniProtKB-KW"/>
</dbReference>
<keyword evidence="4" id="KW-0722">Serine protease inhibitor</keyword>
<dbReference type="PANTHER" id="PTHR11461">
    <property type="entry name" value="SERINE PROTEASE INHIBITOR, SERPIN"/>
    <property type="match status" value="1"/>
</dbReference>
<sequence>MFLVLAFLMGNSESLRSGTYHPPAKMDIEQLQHVRKEHARSVNDFGKDLLLTTDKPGSNTFISPLSVYDALSIVAFGAANRTLDQFKHIFHLDTSNSAEDLVTVAGLLTTAKQRENTPPLFTEANSIWLSNTLSVNPDFLANADRAFDATAKKLNFGSPQAAQTINKWVDTQTHGMIKNIIDSLSADIRAVIVNTIYFKMDWQSKFDAMKTNDGFFKLFNSGRVKVKMMNQEGQMEYIRNDKMSAVVLPFENPFANMLIVLPKDDTEEALRHCAESILSNDAFSAFVQSKKRLLVNLSLPRFSLECSYELNDILKSMGLQDAFTEDAQFPGISTERLAIDAVIHKTKLEVTENGVAAAAATAIMMRVMGFVDEPKIPTYFTVDRPFITALFDSRTNQVFFSGIIRSVSSGETNGHTEL</sequence>
<dbReference type="EMBL" id="JARBJD010000177">
    <property type="protein sequence ID" value="KAK2948406.1"/>
    <property type="molecule type" value="Genomic_DNA"/>
</dbReference>
<dbReference type="InterPro" id="IPR042178">
    <property type="entry name" value="Serpin_sf_1"/>
</dbReference>
<evidence type="ECO:0000259" key="3">
    <source>
        <dbReference type="SMART" id="SM00093"/>
    </source>
</evidence>
<feature type="domain" description="Serpin" evidence="3">
    <location>
        <begin position="43"/>
        <end position="407"/>
    </location>
</feature>
<dbReference type="InterPro" id="IPR036186">
    <property type="entry name" value="Serpin_sf"/>
</dbReference>
<evidence type="ECO:0000313" key="4">
    <source>
        <dbReference type="EMBL" id="KAK2948406.1"/>
    </source>
</evidence>
<evidence type="ECO:0000256" key="1">
    <source>
        <dbReference type="ARBA" id="ARBA00009500"/>
    </source>
</evidence>
<dbReference type="PANTHER" id="PTHR11461:SF211">
    <property type="entry name" value="GH10112P-RELATED"/>
    <property type="match status" value="1"/>
</dbReference>
<dbReference type="InterPro" id="IPR042185">
    <property type="entry name" value="Serpin_sf_2"/>
</dbReference>
<dbReference type="Proteomes" id="UP001281761">
    <property type="component" value="Unassembled WGS sequence"/>
</dbReference>
<comment type="caution">
    <text evidence="4">The sequence shown here is derived from an EMBL/GenBank/DDBJ whole genome shotgun (WGS) entry which is preliminary data.</text>
</comment>
<name>A0ABQ9X8Z9_9EUKA</name>
<dbReference type="Pfam" id="PF00079">
    <property type="entry name" value="Serpin"/>
    <property type="match status" value="1"/>
</dbReference>
<keyword evidence="5" id="KW-1185">Reference proteome</keyword>
<comment type="similarity">
    <text evidence="1 2">Belongs to the serpin family.</text>
</comment>
<dbReference type="Gene3D" id="3.30.497.10">
    <property type="entry name" value="Antithrombin, subunit I, domain 2"/>
    <property type="match status" value="1"/>
</dbReference>
<dbReference type="SUPFAM" id="SSF56574">
    <property type="entry name" value="Serpins"/>
    <property type="match status" value="1"/>
</dbReference>
<dbReference type="InterPro" id="IPR000215">
    <property type="entry name" value="Serpin_fam"/>
</dbReference>
<accession>A0ABQ9X8Z9</accession>
<organism evidence="4 5">
    <name type="scientific">Blattamonas nauphoetae</name>
    <dbReference type="NCBI Taxonomy" id="2049346"/>
    <lineage>
        <taxon>Eukaryota</taxon>
        <taxon>Metamonada</taxon>
        <taxon>Preaxostyla</taxon>
        <taxon>Oxymonadida</taxon>
        <taxon>Blattamonas</taxon>
    </lineage>
</organism>
<dbReference type="Gene3D" id="2.30.39.10">
    <property type="entry name" value="Alpha-1-antitrypsin, domain 1"/>
    <property type="match status" value="1"/>
</dbReference>